<sequence>MDASQKSAGNGGWFSENLSPIKQMPAGQRQKTIQELSTRLAKIQDNLRVEQQLNPQLYEHALQLPFDPTTDPMGQFRQAIDDWMRPSHEWYEKLVAATDAAAEHLTNPDPNNDTTATLDQLVAATDAATEHLENSNAAAEHPDSDAASTAATDGGSDTETIADVASDAGSDAGSDSSNATAGHEVYGPQTYFEYLTNDDDVAEAERSWARVLGCMNTLLRSWKVDLEKAIGDLDATAEAAGFASAEAAAALGERAQQMEEETEEEEEVLVLWR</sequence>
<evidence type="ECO:0000256" key="1">
    <source>
        <dbReference type="SAM" id="MobiDB-lite"/>
    </source>
</evidence>
<name>A0AAW0B015_9AGAR</name>
<feature type="region of interest" description="Disordered" evidence="1">
    <location>
        <begin position="1"/>
        <end position="27"/>
    </location>
</feature>
<organism evidence="2 3">
    <name type="scientific">Favolaschia claudopus</name>
    <dbReference type="NCBI Taxonomy" id="2862362"/>
    <lineage>
        <taxon>Eukaryota</taxon>
        <taxon>Fungi</taxon>
        <taxon>Dikarya</taxon>
        <taxon>Basidiomycota</taxon>
        <taxon>Agaricomycotina</taxon>
        <taxon>Agaricomycetes</taxon>
        <taxon>Agaricomycetidae</taxon>
        <taxon>Agaricales</taxon>
        <taxon>Marasmiineae</taxon>
        <taxon>Mycenaceae</taxon>
        <taxon>Favolaschia</taxon>
    </lineage>
</organism>
<reference evidence="2 3" key="1">
    <citation type="journal article" date="2024" name="J Genomics">
        <title>Draft genome sequencing and assembly of Favolaschia claudopus CIRM-BRFM 2984 isolated from oak limbs.</title>
        <authorList>
            <person name="Navarro D."/>
            <person name="Drula E."/>
            <person name="Chaduli D."/>
            <person name="Cazenave R."/>
            <person name="Ahrendt S."/>
            <person name="Wang J."/>
            <person name="Lipzen A."/>
            <person name="Daum C."/>
            <person name="Barry K."/>
            <person name="Grigoriev I.V."/>
            <person name="Favel A."/>
            <person name="Rosso M.N."/>
            <person name="Martin F."/>
        </authorList>
    </citation>
    <scope>NUCLEOTIDE SEQUENCE [LARGE SCALE GENOMIC DNA]</scope>
    <source>
        <strain evidence="2 3">CIRM-BRFM 2984</strain>
    </source>
</reference>
<gene>
    <name evidence="2" type="ORF">R3P38DRAFT_2784336</name>
</gene>
<feature type="compositionally biased region" description="Low complexity" evidence="1">
    <location>
        <begin position="145"/>
        <end position="161"/>
    </location>
</feature>
<dbReference type="EMBL" id="JAWWNJ010000046">
    <property type="protein sequence ID" value="KAK7018528.1"/>
    <property type="molecule type" value="Genomic_DNA"/>
</dbReference>
<protein>
    <submittedName>
        <fullName evidence="2">Uncharacterized protein</fullName>
    </submittedName>
</protein>
<evidence type="ECO:0000313" key="3">
    <source>
        <dbReference type="Proteomes" id="UP001362999"/>
    </source>
</evidence>
<proteinExistence type="predicted"/>
<comment type="caution">
    <text evidence="2">The sequence shown here is derived from an EMBL/GenBank/DDBJ whole genome shotgun (WGS) entry which is preliminary data.</text>
</comment>
<keyword evidence="3" id="KW-1185">Reference proteome</keyword>
<dbReference type="Proteomes" id="UP001362999">
    <property type="component" value="Unassembled WGS sequence"/>
</dbReference>
<evidence type="ECO:0000313" key="2">
    <source>
        <dbReference type="EMBL" id="KAK7018528.1"/>
    </source>
</evidence>
<accession>A0AAW0B015</accession>
<feature type="region of interest" description="Disordered" evidence="1">
    <location>
        <begin position="133"/>
        <end position="161"/>
    </location>
</feature>
<dbReference type="AlphaFoldDB" id="A0AAW0B015"/>